<dbReference type="Proteomes" id="UP000051727">
    <property type="component" value="Unassembled WGS sequence"/>
</dbReference>
<organism evidence="2 3">
    <name type="scientific">Liquorilactobacillus mali</name>
    <dbReference type="NCBI Taxonomy" id="1618"/>
    <lineage>
        <taxon>Bacteria</taxon>
        <taxon>Bacillati</taxon>
        <taxon>Bacillota</taxon>
        <taxon>Bacilli</taxon>
        <taxon>Lactobacillales</taxon>
        <taxon>Lactobacillaceae</taxon>
        <taxon>Liquorilactobacillus</taxon>
    </lineage>
</organism>
<sequence length="80" mass="9090">MIIFNTIGGIFMSQSNLEKQEAKLKQLNQKIKAEKNKIEQNLGKQIIRSANLDYGTLTTPQIKMIAKKVAVFLNQAQNNR</sequence>
<evidence type="ECO:0000313" key="3">
    <source>
        <dbReference type="Proteomes" id="UP000051727"/>
    </source>
</evidence>
<dbReference type="AlphaFoldDB" id="A0A0R2FGA6"/>
<protein>
    <submittedName>
        <fullName evidence="2">Uncharacterized protein</fullName>
    </submittedName>
</protein>
<dbReference type="EMBL" id="JQAR01000019">
    <property type="protein sequence ID" value="KRN27649.1"/>
    <property type="molecule type" value="Genomic_DNA"/>
</dbReference>
<proteinExistence type="predicted"/>
<name>A0A0R2FGA6_9LACO</name>
<evidence type="ECO:0000313" key="2">
    <source>
        <dbReference type="EMBL" id="KRN27649.1"/>
    </source>
</evidence>
<gene>
    <name evidence="2" type="ORF">IV36_GL000750</name>
</gene>
<evidence type="ECO:0000256" key="1">
    <source>
        <dbReference type="SAM" id="Coils"/>
    </source>
</evidence>
<keyword evidence="1" id="KW-0175">Coiled coil</keyword>
<dbReference type="STRING" id="1618.IV36_GL000750"/>
<comment type="caution">
    <text evidence="2">The sequence shown here is derived from an EMBL/GenBank/DDBJ whole genome shotgun (WGS) entry which is preliminary data.</text>
</comment>
<accession>A0A0R2FGA6</accession>
<reference evidence="2 3" key="1">
    <citation type="journal article" date="2015" name="Genome Announc.">
        <title>Expanding the biotechnology potential of lactobacilli through comparative genomics of 213 strains and associated genera.</title>
        <authorList>
            <person name="Sun Z."/>
            <person name="Harris H.M."/>
            <person name="McCann A."/>
            <person name="Guo C."/>
            <person name="Argimon S."/>
            <person name="Zhang W."/>
            <person name="Yang X."/>
            <person name="Jeffery I.B."/>
            <person name="Cooney J.C."/>
            <person name="Kagawa T.F."/>
            <person name="Liu W."/>
            <person name="Song Y."/>
            <person name="Salvetti E."/>
            <person name="Wrobel A."/>
            <person name="Rasinkangas P."/>
            <person name="Parkhill J."/>
            <person name="Rea M.C."/>
            <person name="O'Sullivan O."/>
            <person name="Ritari J."/>
            <person name="Douillard F.P."/>
            <person name="Paul Ross R."/>
            <person name="Yang R."/>
            <person name="Briner A.E."/>
            <person name="Felis G.E."/>
            <person name="de Vos W.M."/>
            <person name="Barrangou R."/>
            <person name="Klaenhammer T.R."/>
            <person name="Caufield P.W."/>
            <person name="Cui Y."/>
            <person name="Zhang H."/>
            <person name="O'Toole P.W."/>
        </authorList>
    </citation>
    <scope>NUCLEOTIDE SEQUENCE [LARGE SCALE GENOMIC DNA]</scope>
    <source>
        <strain evidence="2 3">ATCC 27304</strain>
    </source>
</reference>
<feature type="coiled-coil region" evidence="1">
    <location>
        <begin position="10"/>
        <end position="44"/>
    </location>
</feature>
<dbReference type="PATRIC" id="fig|1618.3.peg.758"/>